<dbReference type="SMART" id="SM00823">
    <property type="entry name" value="PKS_PP"/>
    <property type="match status" value="1"/>
</dbReference>
<dbReference type="PANTHER" id="PTHR43775:SF51">
    <property type="entry name" value="INACTIVE PHENOLPHTHIOCEROL SYNTHESIS POLYKETIDE SYNTHASE TYPE I PKS1-RELATED"/>
    <property type="match status" value="1"/>
</dbReference>
<dbReference type="InterPro" id="IPR057326">
    <property type="entry name" value="KR_dom"/>
</dbReference>
<evidence type="ECO:0000259" key="4">
    <source>
        <dbReference type="PROSITE" id="PS50075"/>
    </source>
</evidence>
<proteinExistence type="predicted"/>
<dbReference type="Pfam" id="PF16197">
    <property type="entry name" value="KAsynt_C_assoc"/>
    <property type="match status" value="1"/>
</dbReference>
<dbReference type="CDD" id="cd08953">
    <property type="entry name" value="KR_2_SDR_x"/>
    <property type="match status" value="1"/>
</dbReference>
<dbReference type="SMART" id="SM00822">
    <property type="entry name" value="PKS_KR"/>
    <property type="match status" value="1"/>
</dbReference>
<dbReference type="Pfam" id="PF21394">
    <property type="entry name" value="Beta-ketacyl_N"/>
    <property type="match status" value="1"/>
</dbReference>
<dbReference type="InterPro" id="IPR036291">
    <property type="entry name" value="NAD(P)-bd_dom_sf"/>
</dbReference>
<dbReference type="InterPro" id="IPR013968">
    <property type="entry name" value="PKS_KR"/>
</dbReference>
<gene>
    <name evidence="6" type="ORF">SAMN06265376_11380</name>
</gene>
<dbReference type="InterPro" id="IPR006162">
    <property type="entry name" value="Ppantetheine_attach_site"/>
</dbReference>
<dbReference type="Gene3D" id="1.10.1200.10">
    <property type="entry name" value="ACP-like"/>
    <property type="match status" value="1"/>
</dbReference>
<dbReference type="Gene3D" id="3.30.70.3290">
    <property type="match status" value="1"/>
</dbReference>
<dbReference type="SMART" id="SM00827">
    <property type="entry name" value="PKS_AT"/>
    <property type="match status" value="1"/>
</dbReference>
<dbReference type="InterPro" id="IPR016039">
    <property type="entry name" value="Thiolase-like"/>
</dbReference>
<dbReference type="InterPro" id="IPR014030">
    <property type="entry name" value="Ketoacyl_synth_N"/>
</dbReference>
<dbReference type="Pfam" id="PF00698">
    <property type="entry name" value="Acyl_transf_1"/>
    <property type="match status" value="1"/>
</dbReference>
<dbReference type="Gene3D" id="3.40.366.10">
    <property type="entry name" value="Malonyl-Coenzyme A Acyl Carrier Protein, domain 2"/>
    <property type="match status" value="1"/>
</dbReference>
<dbReference type="SUPFAM" id="SSF55048">
    <property type="entry name" value="Probable ACP-binding domain of malonyl-CoA ACP transacylase"/>
    <property type="match status" value="1"/>
</dbReference>
<dbReference type="InterPro" id="IPR016035">
    <property type="entry name" value="Acyl_Trfase/lysoPLipase"/>
</dbReference>
<keyword evidence="1" id="KW-0596">Phosphopantetheine</keyword>
<feature type="domain" description="Ketosynthase family 3 (KS3)" evidence="5">
    <location>
        <begin position="7"/>
        <end position="431"/>
    </location>
</feature>
<evidence type="ECO:0000259" key="5">
    <source>
        <dbReference type="PROSITE" id="PS52004"/>
    </source>
</evidence>
<evidence type="ECO:0000313" key="6">
    <source>
        <dbReference type="EMBL" id="SNS39193.1"/>
    </source>
</evidence>
<dbReference type="InterPro" id="IPR036736">
    <property type="entry name" value="ACP-like_sf"/>
</dbReference>
<dbReference type="InterPro" id="IPR009081">
    <property type="entry name" value="PP-bd_ACP"/>
</dbReference>
<name>A0A239E5B1_9FLAO</name>
<dbReference type="OrthoDB" id="9778690at2"/>
<dbReference type="InterPro" id="IPR020841">
    <property type="entry name" value="PKS_Beta-ketoAc_synthase_dom"/>
</dbReference>
<dbReference type="InterPro" id="IPR014043">
    <property type="entry name" value="Acyl_transferase_dom"/>
</dbReference>
<dbReference type="Pfam" id="PF00550">
    <property type="entry name" value="PP-binding"/>
    <property type="match status" value="1"/>
</dbReference>
<dbReference type="Gene3D" id="3.30.70.250">
    <property type="entry name" value="Malonyl-CoA ACP transacylase, ACP-binding"/>
    <property type="match status" value="1"/>
</dbReference>
<protein>
    <submittedName>
        <fullName evidence="6">Acyl transferase domain-containing protein</fullName>
    </submittedName>
</protein>
<dbReference type="Proteomes" id="UP000198379">
    <property type="component" value="Unassembled WGS sequence"/>
</dbReference>
<dbReference type="InterPro" id="IPR018201">
    <property type="entry name" value="Ketoacyl_synth_AS"/>
</dbReference>
<dbReference type="GO" id="GO:0006633">
    <property type="term" value="P:fatty acid biosynthetic process"/>
    <property type="evidence" value="ECO:0007669"/>
    <property type="project" value="InterPro"/>
</dbReference>
<dbReference type="InterPro" id="IPR032821">
    <property type="entry name" value="PKS_assoc"/>
</dbReference>
<dbReference type="Pfam" id="PF02801">
    <property type="entry name" value="Ketoacyl-synt_C"/>
    <property type="match status" value="1"/>
</dbReference>
<dbReference type="Pfam" id="PF08659">
    <property type="entry name" value="KR"/>
    <property type="match status" value="1"/>
</dbReference>
<dbReference type="PROSITE" id="PS50075">
    <property type="entry name" value="CARRIER"/>
    <property type="match status" value="1"/>
</dbReference>
<dbReference type="InterPro" id="IPR020806">
    <property type="entry name" value="PKS_PP-bd"/>
</dbReference>
<dbReference type="GO" id="GO:0004315">
    <property type="term" value="F:3-oxoacyl-[acyl-carrier-protein] synthase activity"/>
    <property type="evidence" value="ECO:0007669"/>
    <property type="project" value="InterPro"/>
</dbReference>
<dbReference type="Pfam" id="PF00109">
    <property type="entry name" value="ketoacyl-synt"/>
    <property type="match status" value="1"/>
</dbReference>
<evidence type="ECO:0000256" key="3">
    <source>
        <dbReference type="ARBA" id="ARBA00022679"/>
    </source>
</evidence>
<dbReference type="InterPro" id="IPR016036">
    <property type="entry name" value="Malonyl_transacylase_ACP-bd"/>
</dbReference>
<accession>A0A239E5B1</accession>
<dbReference type="InterPro" id="IPR049490">
    <property type="entry name" value="C883_1060-like_KR_N"/>
</dbReference>
<dbReference type="Gene3D" id="3.40.50.720">
    <property type="entry name" value="NAD(P)-binding Rossmann-like Domain"/>
    <property type="match status" value="1"/>
</dbReference>
<dbReference type="PROSITE" id="PS52004">
    <property type="entry name" value="KS3_2"/>
    <property type="match status" value="1"/>
</dbReference>
<dbReference type="SUPFAM" id="SSF47336">
    <property type="entry name" value="ACP-like"/>
    <property type="match status" value="1"/>
</dbReference>
<sequence length="1482" mass="164944">MSKAIRKKDIAIVGISCKFPQSENPEAFWQNLMAGNELISFYSDEELEKFGLSQEVIKNPSFVKAKPVIDHPGSFDYSFFGYTKDEANCMDPQTRLLHEQVWLALEDASCDVSTYKKKVGLFVSASDNLNWIAHTMVNPSDKVNPYYASQLSNKNFAHTLISYGLNLTGPSYYINTACSSSLVAIHLACRNLLLKECSMALAGGVSLDSTKNKGHHYQEGMISSKDGHCKAFDKESTGTIGGDGAGVVVLKRLEDAIEDRDHIYAVIRSSAVNNDGKRKVGFTAPSVTGQSDCIKLAHRIANVTPDTISYIEAHGTGTKLGDPIEIEALNKAFNYDTDHQCAIGSVKTNMGHLDTAAGVAGFIKTSLAIKNRKIPPSLHFTNPNPEINFDGGPFEVNAQLKDWTPENKNLIRAGVSSFGIGGTNAHVVLEEAPEVEETTPSRPFQLLVYSAKTTSSLERYQNDLSEYLSTKEENDLADIAYTLKVGRKPFMYRNVVVSDTNEGALKRLKNKLPLYQANTKKNLVFMFSGQGSQYFQMAKDVYFQELDFKVFMDEGFQILNTITGEDYQRIVGYTNDETVDPLQINQTQYTQPLLFLIEYAFARLLMKWGATPKYMIGHSLGEYVAACISGVFSFEDALRILVKRASLMSEIEEGDMLGIGMPVSKITPFLNEALSVAAINTNNSCVVSGNQHAVAKFTEVLSQNDIPFTKLKTSHAFHSNMMEVMLDEYKEVLTKVSFSKPQFPFISNVTGKEILPEEATSPDYWVQHLRGTVYFADGIDFLLKKGDAICIEVGPGKTLSTFCKQSENFTKNSTVVGLLRHPKETKNDNQSLVEAIGNLWGSGVAIDWKAYYAAETRNKVAAPTYNFDTHTLDANVNPFEALANLEVRTSEKPISEWFYEPTWKKSRLLGDHQEVSDTKTYLVFMDDSGYGEITVQKLKEKGAQVIEVRQGNDFTKKSDTQFELNTSEYTDYEKLFLDLKEQNCALTNIIHLFTIDDKEAEKELGVYSLLHIAKCLQSFELTSVVDLSVVTRDVQVVLGNEETNPYTSMVLGLVPVITQENPSVKCTAIDISSQDDTTRSVENILQESTANVSDTCISYRLGTRWIKDYNPIQIEKSEPTNTKIKRGGVYLITGGLGDLGFTYSKYLLETYNASLILLGRTDVNKEEDEAKYTRLSELEKLGHVLYYKASINHLEEVQNAIEKGTSVFGDIHGVIHTAGVLTGTSFRSINFLKVEDCEKQFEPKVNGVEVLAEIFKDQTLDFCVLSSSLSSVLGGKEYASYASGNTFMDFFAQAGKIKNSVSINYDGLQLKESQQSAKGLNTTTVVDVLERVLSIDTMPQIVVSTTDLSARIAKWVAQTNEPSVVQTDTPLDITNEEFDRAYLTNEYVAPSTEIEKEISTLLEDFFGYTNIGVEDNFFELGGDSLKAMTLSNRLFKMFNIELTIEDFFDKPTIKALASEIEMAQKLIDAIQNNKKGKHKIEI</sequence>
<evidence type="ECO:0000256" key="1">
    <source>
        <dbReference type="ARBA" id="ARBA00022450"/>
    </source>
</evidence>
<dbReference type="SUPFAM" id="SSF53901">
    <property type="entry name" value="Thiolase-like"/>
    <property type="match status" value="1"/>
</dbReference>
<dbReference type="InterPro" id="IPR001227">
    <property type="entry name" value="Ac_transferase_dom_sf"/>
</dbReference>
<dbReference type="GO" id="GO:0004312">
    <property type="term" value="F:fatty acid synthase activity"/>
    <property type="evidence" value="ECO:0007669"/>
    <property type="project" value="TreeGrafter"/>
</dbReference>
<dbReference type="GO" id="GO:0031177">
    <property type="term" value="F:phosphopantetheine binding"/>
    <property type="evidence" value="ECO:0007669"/>
    <property type="project" value="InterPro"/>
</dbReference>
<dbReference type="PANTHER" id="PTHR43775">
    <property type="entry name" value="FATTY ACID SYNTHASE"/>
    <property type="match status" value="1"/>
</dbReference>
<dbReference type="SMART" id="SM00825">
    <property type="entry name" value="PKS_KS"/>
    <property type="match status" value="1"/>
</dbReference>
<feature type="domain" description="Carrier" evidence="4">
    <location>
        <begin position="1389"/>
        <end position="1464"/>
    </location>
</feature>
<organism evidence="6 7">
    <name type="scientific">Dokdonia pacifica</name>
    <dbReference type="NCBI Taxonomy" id="1627892"/>
    <lineage>
        <taxon>Bacteria</taxon>
        <taxon>Pseudomonadati</taxon>
        <taxon>Bacteroidota</taxon>
        <taxon>Flavobacteriia</taxon>
        <taxon>Flavobacteriales</taxon>
        <taxon>Flavobacteriaceae</taxon>
        <taxon>Dokdonia</taxon>
    </lineage>
</organism>
<dbReference type="CDD" id="cd00833">
    <property type="entry name" value="PKS"/>
    <property type="match status" value="1"/>
</dbReference>
<dbReference type="RefSeq" id="WP_089374033.1">
    <property type="nucleotide sequence ID" value="NZ_BMEP01000004.1"/>
</dbReference>
<dbReference type="PROSITE" id="PS00012">
    <property type="entry name" value="PHOSPHOPANTETHEINE"/>
    <property type="match status" value="1"/>
</dbReference>
<dbReference type="SUPFAM" id="SSF51735">
    <property type="entry name" value="NAD(P)-binding Rossmann-fold domains"/>
    <property type="match status" value="2"/>
</dbReference>
<dbReference type="PROSITE" id="PS00606">
    <property type="entry name" value="KS3_1"/>
    <property type="match status" value="1"/>
</dbReference>
<keyword evidence="7" id="KW-1185">Reference proteome</keyword>
<dbReference type="EMBL" id="FZNY01000013">
    <property type="protein sequence ID" value="SNS39193.1"/>
    <property type="molecule type" value="Genomic_DNA"/>
</dbReference>
<keyword evidence="2" id="KW-0597">Phosphoprotein</keyword>
<evidence type="ECO:0000313" key="7">
    <source>
        <dbReference type="Proteomes" id="UP000198379"/>
    </source>
</evidence>
<dbReference type="InterPro" id="IPR050091">
    <property type="entry name" value="PKS_NRPS_Biosynth_Enz"/>
</dbReference>
<evidence type="ECO:0000256" key="2">
    <source>
        <dbReference type="ARBA" id="ARBA00022553"/>
    </source>
</evidence>
<reference evidence="6 7" key="1">
    <citation type="submission" date="2017-06" db="EMBL/GenBank/DDBJ databases">
        <authorList>
            <person name="Kim H.J."/>
            <person name="Triplett B.A."/>
        </authorList>
    </citation>
    <scope>NUCLEOTIDE SEQUENCE [LARGE SCALE GENOMIC DNA]</scope>
    <source>
        <strain evidence="6 7">DSM 25597</strain>
    </source>
</reference>
<dbReference type="SUPFAM" id="SSF52151">
    <property type="entry name" value="FabD/lysophospholipase-like"/>
    <property type="match status" value="1"/>
</dbReference>
<dbReference type="InterPro" id="IPR014031">
    <property type="entry name" value="Ketoacyl_synth_C"/>
</dbReference>
<keyword evidence="3 6" id="KW-0808">Transferase</keyword>
<dbReference type="Gene3D" id="3.40.47.10">
    <property type="match status" value="1"/>
</dbReference>